<dbReference type="OrthoDB" id="7061905at2"/>
<evidence type="ECO:0000256" key="1">
    <source>
        <dbReference type="SAM" id="Phobius"/>
    </source>
</evidence>
<keyword evidence="1" id="KW-1133">Transmembrane helix</keyword>
<feature type="transmembrane region" description="Helical" evidence="1">
    <location>
        <begin position="36"/>
        <end position="55"/>
    </location>
</feature>
<keyword evidence="1" id="KW-0812">Transmembrane</keyword>
<evidence type="ECO:0008006" key="4">
    <source>
        <dbReference type="Google" id="ProtNLM"/>
    </source>
</evidence>
<organism evidence="2 3">
    <name type="scientific">Aliiglaciecola lipolytica E3</name>
    <dbReference type="NCBI Taxonomy" id="1127673"/>
    <lineage>
        <taxon>Bacteria</taxon>
        <taxon>Pseudomonadati</taxon>
        <taxon>Pseudomonadota</taxon>
        <taxon>Gammaproteobacteria</taxon>
        <taxon>Alteromonadales</taxon>
        <taxon>Alteromonadaceae</taxon>
        <taxon>Aliiglaciecola</taxon>
    </lineage>
</organism>
<comment type="caution">
    <text evidence="2">The sequence shown here is derived from an EMBL/GenBank/DDBJ whole genome shotgun (WGS) entry which is preliminary data.</text>
</comment>
<dbReference type="RefSeq" id="WP_008845843.1">
    <property type="nucleotide sequence ID" value="NZ_BAEN01000065.1"/>
</dbReference>
<evidence type="ECO:0000313" key="2">
    <source>
        <dbReference type="EMBL" id="GAC16040.1"/>
    </source>
</evidence>
<sequence length="244" mass="27090">MSGNEQLKNEGVEVRPDSDADETSIKIKALAKRNGLTTFMIGLIAFAVAVILLVLLPQSLYLIGVFALSASIVTMLIGWFKVREPLHSVELTKTHILYQHRHGKWSLEWSNVQRIDVPRISQGLEQIDLGMVGIKIKHYAPLLRSISPRLAANLLLEQRPLLLQNNQCTTGGCYSDTLIENDTFKTPEGEIIRGIPAMLGNRMGKLRAGLGYDIFISVGELDRTSDEFVELLRACHSSVNANQV</sequence>
<keyword evidence="1" id="KW-0472">Membrane</keyword>
<accession>K6YXS8</accession>
<protein>
    <recommendedName>
        <fullName evidence="4">DUF2982 domain-containing protein</fullName>
    </recommendedName>
</protein>
<dbReference type="Proteomes" id="UP000006334">
    <property type="component" value="Unassembled WGS sequence"/>
</dbReference>
<dbReference type="Pfam" id="PF11201">
    <property type="entry name" value="DUF2982"/>
    <property type="match status" value="1"/>
</dbReference>
<name>K6YXS8_9ALTE</name>
<reference evidence="2 3" key="1">
    <citation type="journal article" date="2017" name="Antonie Van Leeuwenhoek">
        <title>Rhizobium rhizosphaerae sp. nov., a novel species isolated from rice rhizosphere.</title>
        <authorList>
            <person name="Zhao J.J."/>
            <person name="Zhang J."/>
            <person name="Zhang R.J."/>
            <person name="Zhang C.W."/>
            <person name="Yin H.Q."/>
            <person name="Zhang X.X."/>
        </authorList>
    </citation>
    <scope>NUCLEOTIDE SEQUENCE [LARGE SCALE GENOMIC DNA]</scope>
    <source>
        <strain evidence="2 3">E3</strain>
    </source>
</reference>
<dbReference type="eggNOG" id="ENOG5032S0P">
    <property type="taxonomic scope" value="Bacteria"/>
</dbReference>
<dbReference type="AlphaFoldDB" id="K6YXS8"/>
<gene>
    <name evidence="2" type="ORF">GLIP_3426</name>
</gene>
<dbReference type="InterPro" id="IPR021367">
    <property type="entry name" value="DUF2982"/>
</dbReference>
<dbReference type="STRING" id="1127673.GLIP_3426"/>
<feature type="transmembrane region" description="Helical" evidence="1">
    <location>
        <begin position="61"/>
        <end position="80"/>
    </location>
</feature>
<proteinExistence type="predicted"/>
<evidence type="ECO:0000313" key="3">
    <source>
        <dbReference type="Proteomes" id="UP000006334"/>
    </source>
</evidence>
<keyword evidence="3" id="KW-1185">Reference proteome</keyword>
<dbReference type="EMBL" id="BAEN01000065">
    <property type="protein sequence ID" value="GAC16040.1"/>
    <property type="molecule type" value="Genomic_DNA"/>
</dbReference>